<dbReference type="EMBL" id="JAGGJU010000011">
    <property type="protein sequence ID" value="MBP1852302.1"/>
    <property type="molecule type" value="Genomic_DNA"/>
</dbReference>
<proteinExistence type="predicted"/>
<reference evidence="1 2" key="1">
    <citation type="submission" date="2021-03" db="EMBL/GenBank/DDBJ databases">
        <title>Genomic Encyclopedia of Type Strains, Phase IV (KMG-IV): sequencing the most valuable type-strain genomes for metagenomic binning, comparative biology and taxonomic classification.</title>
        <authorList>
            <person name="Goeker M."/>
        </authorList>
    </citation>
    <scope>NUCLEOTIDE SEQUENCE [LARGE SCALE GENOMIC DNA]</scope>
    <source>
        <strain evidence="1 2">DSM 21600</strain>
    </source>
</reference>
<dbReference type="Pfam" id="PF09932">
    <property type="entry name" value="DUF2164"/>
    <property type="match status" value="1"/>
</dbReference>
<protein>
    <submittedName>
        <fullName evidence="1">Uncharacterized protein (DUF2164 family)</fullName>
    </submittedName>
</protein>
<sequence>MTLDYSSDELSALVDKVRTHFSTEFELEIGRFEAEEFLEFITGLVGPHFYNRGLYDAQSALMAKIDDINDAIYQLEQRDDAG</sequence>
<dbReference type="Proteomes" id="UP000759443">
    <property type="component" value="Unassembled WGS sequence"/>
</dbReference>
<evidence type="ECO:0000313" key="2">
    <source>
        <dbReference type="Proteomes" id="UP000759443"/>
    </source>
</evidence>
<name>A0ABS4E2Z7_9HYPH</name>
<dbReference type="InterPro" id="IPR018680">
    <property type="entry name" value="DUF2164"/>
</dbReference>
<organism evidence="1 2">
    <name type="scientific">Rhizobium halophytocola</name>
    <dbReference type="NCBI Taxonomy" id="735519"/>
    <lineage>
        <taxon>Bacteria</taxon>
        <taxon>Pseudomonadati</taxon>
        <taxon>Pseudomonadota</taxon>
        <taxon>Alphaproteobacteria</taxon>
        <taxon>Hyphomicrobiales</taxon>
        <taxon>Rhizobiaceae</taxon>
        <taxon>Rhizobium/Agrobacterium group</taxon>
        <taxon>Rhizobium</taxon>
    </lineage>
</organism>
<keyword evidence="2" id="KW-1185">Reference proteome</keyword>
<dbReference type="RefSeq" id="WP_209947150.1">
    <property type="nucleotide sequence ID" value="NZ_JAGGJU010000011.1"/>
</dbReference>
<evidence type="ECO:0000313" key="1">
    <source>
        <dbReference type="EMBL" id="MBP1852302.1"/>
    </source>
</evidence>
<comment type="caution">
    <text evidence="1">The sequence shown here is derived from an EMBL/GenBank/DDBJ whole genome shotgun (WGS) entry which is preliminary data.</text>
</comment>
<accession>A0ABS4E2Z7</accession>
<gene>
    <name evidence="1" type="ORF">J2Z17_003759</name>
</gene>